<name>A0ABS1TL47_9BACI</name>
<sequence length="157" mass="18264">MNPDRWKTEKFDPIAGDYELVTPYVKSTFPIEIRHKPCGTIYPTLPKNFLKGAGRCPVCCLWEKYDLPIPVFHPLSLQADKPTLSPLTPPDNPYKRMSILTKTNDPNDSRRLQDIHIEKEIQDLHLFEGAKKESVFRNVFSRLKEAVRKTFTKHNKE</sequence>
<reference evidence="1 2" key="1">
    <citation type="submission" date="2021-01" db="EMBL/GenBank/DDBJ databases">
        <title>Genome public.</title>
        <authorList>
            <person name="Liu C."/>
            <person name="Sun Q."/>
        </authorList>
    </citation>
    <scope>NUCLEOTIDE SEQUENCE [LARGE SCALE GENOMIC DNA]</scope>
    <source>
        <strain evidence="1 2">YIM B02564</strain>
    </source>
</reference>
<gene>
    <name evidence="1" type="ORF">JK635_07435</name>
</gene>
<evidence type="ECO:0000313" key="2">
    <source>
        <dbReference type="Proteomes" id="UP000623967"/>
    </source>
</evidence>
<accession>A0ABS1TL47</accession>
<dbReference type="RefSeq" id="WP_202653321.1">
    <property type="nucleotide sequence ID" value="NZ_JAESWB010000134.1"/>
</dbReference>
<keyword evidence="2" id="KW-1185">Reference proteome</keyword>
<dbReference type="EMBL" id="JAESWB010000134">
    <property type="protein sequence ID" value="MBL4952041.1"/>
    <property type="molecule type" value="Genomic_DNA"/>
</dbReference>
<protein>
    <submittedName>
        <fullName evidence="1">Uncharacterized protein</fullName>
    </submittedName>
</protein>
<comment type="caution">
    <text evidence="1">The sequence shown here is derived from an EMBL/GenBank/DDBJ whole genome shotgun (WGS) entry which is preliminary data.</text>
</comment>
<proteinExistence type="predicted"/>
<organism evidence="1 2">
    <name type="scientific">Neobacillus paridis</name>
    <dbReference type="NCBI Taxonomy" id="2803862"/>
    <lineage>
        <taxon>Bacteria</taxon>
        <taxon>Bacillati</taxon>
        <taxon>Bacillota</taxon>
        <taxon>Bacilli</taxon>
        <taxon>Bacillales</taxon>
        <taxon>Bacillaceae</taxon>
        <taxon>Neobacillus</taxon>
    </lineage>
</organism>
<dbReference type="Proteomes" id="UP000623967">
    <property type="component" value="Unassembled WGS sequence"/>
</dbReference>
<evidence type="ECO:0000313" key="1">
    <source>
        <dbReference type="EMBL" id="MBL4952041.1"/>
    </source>
</evidence>